<evidence type="ECO:0000256" key="1">
    <source>
        <dbReference type="ARBA" id="ARBA00001947"/>
    </source>
</evidence>
<dbReference type="Pfam" id="PF14008">
    <property type="entry name" value="Metallophos_C"/>
    <property type="match status" value="1"/>
</dbReference>
<dbReference type="AlphaFoldDB" id="A0A1R3HN16"/>
<evidence type="ECO:0000256" key="8">
    <source>
        <dbReference type="ARBA" id="ARBA00022833"/>
    </source>
</evidence>
<evidence type="ECO:0000256" key="5">
    <source>
        <dbReference type="ARBA" id="ARBA00011738"/>
    </source>
</evidence>
<sequence>MEYLFILLSLFLYFLSFGPAAAAAASHAWHGDGVQPLSKIAIHKTVYALHQNASVKAHPLVLGKNRGDSDWITVEVECPNPSNDDWVAVFSPAKFNSSTCPPVDDREEFPYICSAPIKYKYANESNAGYNKTGKASLKFQLINQRADFSFALFSGGLTDPKLVAVSNVVSFVNPKAPVYPRLSQGKSWDEMTVTWTSGYNIDEAVPFVEWGMKGESLTRSPAGTLTFHRNTMCAAPARTVGWRDPGFIHTSFLKNLWPNSEYTYKLGHKLLNGSYVWSKSYFFKSSPYPGQDSLQQVIIVGDIGKAERDGSNEYANYQPGSLNTTDQLIKDLKNIDIVFHIGDIAYANGYISQWDQFTSQMEPIASTVPYMIASGNHERDAPNSGSLYDGNDSGGECGVLAETMYYVPAENRAKFWYSTDYGMFHFCIADSEHDWREGTEQYKFIEKCLASADRKKQPWLIFIAHRVLGYSSSYWRDGSFGETLGRSSLEGLWQKYKVDIAFFGHIHNYERTCPIYQYQCVNSEKSDYSGIVNGTINVVVGGGGSHLSSFGPIQTSWSLYKDRDFGFVKLTAFNHSSLMFEYKKSSDGNVYDSFTISRDYRDVLACVHDGCEPTTTAN</sequence>
<feature type="chain" id="PRO_5011827724" description="Purple acid phosphatase" evidence="11">
    <location>
        <begin position="23"/>
        <end position="618"/>
    </location>
</feature>
<evidence type="ECO:0000256" key="6">
    <source>
        <dbReference type="ARBA" id="ARBA00022525"/>
    </source>
</evidence>
<comment type="subunit">
    <text evidence="5">Homodimer.</text>
</comment>
<keyword evidence="17" id="KW-1185">Reference proteome</keyword>
<evidence type="ECO:0000256" key="7">
    <source>
        <dbReference type="ARBA" id="ARBA00022729"/>
    </source>
</evidence>
<evidence type="ECO:0000259" key="12">
    <source>
        <dbReference type="Pfam" id="PF00149"/>
    </source>
</evidence>
<dbReference type="Gene3D" id="3.60.21.10">
    <property type="match status" value="1"/>
</dbReference>
<dbReference type="STRING" id="93759.A0A1R3HN16"/>
<gene>
    <name evidence="16" type="ORF">COLO4_28119</name>
</gene>
<keyword evidence="9" id="KW-0408">Iron</keyword>
<dbReference type="InterPro" id="IPR015914">
    <property type="entry name" value="PAPs_N"/>
</dbReference>
<dbReference type="InterPro" id="IPR029052">
    <property type="entry name" value="Metallo-depent_PP-like"/>
</dbReference>
<evidence type="ECO:0000259" key="13">
    <source>
        <dbReference type="Pfam" id="PF14008"/>
    </source>
</evidence>
<keyword evidence="6" id="KW-0964">Secreted</keyword>
<proteinExistence type="inferred from homology"/>
<dbReference type="Pfam" id="PF00149">
    <property type="entry name" value="Metallophos"/>
    <property type="match status" value="1"/>
</dbReference>
<evidence type="ECO:0000256" key="3">
    <source>
        <dbReference type="ARBA" id="ARBA00004613"/>
    </source>
</evidence>
<evidence type="ECO:0000313" key="16">
    <source>
        <dbReference type="EMBL" id="OMO71670.1"/>
    </source>
</evidence>
<feature type="domain" description="Purple acid phosphatase Fn3-like" evidence="15">
    <location>
        <begin position="55"/>
        <end position="173"/>
    </location>
</feature>
<dbReference type="InterPro" id="IPR025733">
    <property type="entry name" value="PAPs_C"/>
</dbReference>
<dbReference type="OrthoDB" id="45007at2759"/>
<evidence type="ECO:0000256" key="11">
    <source>
        <dbReference type="RuleBase" id="RU361203"/>
    </source>
</evidence>
<accession>A0A1R3HN16</accession>
<dbReference type="Pfam" id="PF16656">
    <property type="entry name" value="Pur_ac_phosph_N"/>
    <property type="match status" value="1"/>
</dbReference>
<dbReference type="GO" id="GO:0046872">
    <property type="term" value="F:metal ion binding"/>
    <property type="evidence" value="ECO:0007669"/>
    <property type="project" value="InterPro"/>
</dbReference>
<comment type="cofactor">
    <cofactor evidence="2">
        <name>Fe cation</name>
        <dbReference type="ChEBI" id="CHEBI:24875"/>
    </cofactor>
</comment>
<evidence type="ECO:0000259" key="15">
    <source>
        <dbReference type="Pfam" id="PF17808"/>
    </source>
</evidence>
<dbReference type="EMBL" id="AWUE01019754">
    <property type="protein sequence ID" value="OMO71670.1"/>
    <property type="molecule type" value="Genomic_DNA"/>
</dbReference>
<feature type="signal peptide" evidence="11">
    <location>
        <begin position="1"/>
        <end position="22"/>
    </location>
</feature>
<dbReference type="InterPro" id="IPR008963">
    <property type="entry name" value="Purple_acid_Pase-like_N"/>
</dbReference>
<dbReference type="PANTHER" id="PTHR45778:SF44">
    <property type="entry name" value="PURPLE ACID PHOSPHATASE"/>
    <property type="match status" value="1"/>
</dbReference>
<dbReference type="Pfam" id="PF17808">
    <property type="entry name" value="fn3_PAP"/>
    <property type="match status" value="1"/>
</dbReference>
<dbReference type="GO" id="GO:0003993">
    <property type="term" value="F:acid phosphatase activity"/>
    <property type="evidence" value="ECO:0007669"/>
    <property type="project" value="UniProtKB-EC"/>
</dbReference>
<dbReference type="InterPro" id="IPR040974">
    <property type="entry name" value="Fn3_PAP"/>
</dbReference>
<comment type="catalytic activity">
    <reaction evidence="11">
        <text>a phosphate monoester + H2O = an alcohol + phosphate</text>
        <dbReference type="Rhea" id="RHEA:15017"/>
        <dbReference type="ChEBI" id="CHEBI:15377"/>
        <dbReference type="ChEBI" id="CHEBI:30879"/>
        <dbReference type="ChEBI" id="CHEBI:43474"/>
        <dbReference type="ChEBI" id="CHEBI:67140"/>
        <dbReference type="EC" id="3.1.3.2"/>
    </reaction>
</comment>
<dbReference type="EC" id="3.1.3.2" evidence="11"/>
<keyword evidence="7 11" id="KW-0732">Signal</keyword>
<comment type="similarity">
    <text evidence="4 11">Belongs to the metallophosphoesterase superfamily. Purple acid phosphatase family.</text>
</comment>
<dbReference type="PANTHER" id="PTHR45778">
    <property type="entry name" value="PURPLE ACID PHOSPHATASE-RELATED"/>
    <property type="match status" value="1"/>
</dbReference>
<keyword evidence="10" id="KW-0325">Glycoprotein</keyword>
<dbReference type="Proteomes" id="UP000187203">
    <property type="component" value="Unassembled WGS sequence"/>
</dbReference>
<dbReference type="InterPro" id="IPR004843">
    <property type="entry name" value="Calcineurin-like_PHP"/>
</dbReference>
<comment type="subcellular location">
    <subcellularLocation>
        <location evidence="3">Secreted</location>
    </subcellularLocation>
</comment>
<comment type="cofactor">
    <cofactor evidence="1">
        <name>Zn(2+)</name>
        <dbReference type="ChEBI" id="CHEBI:29105"/>
    </cofactor>
</comment>
<feature type="domain" description="Calcineurin-like phosphoesterase" evidence="12">
    <location>
        <begin position="297"/>
        <end position="509"/>
    </location>
</feature>
<dbReference type="InterPro" id="IPR041792">
    <property type="entry name" value="MPP_PAP"/>
</dbReference>
<reference evidence="17" key="1">
    <citation type="submission" date="2013-09" db="EMBL/GenBank/DDBJ databases">
        <title>Corchorus olitorius genome sequencing.</title>
        <authorList>
            <person name="Alam M."/>
            <person name="Haque M.S."/>
            <person name="Islam M.S."/>
            <person name="Emdad E.M."/>
            <person name="Islam M.M."/>
            <person name="Ahmed B."/>
            <person name="Halim A."/>
            <person name="Hossen Q.M.M."/>
            <person name="Hossain M.Z."/>
            <person name="Ahmed R."/>
            <person name="Khan M.M."/>
            <person name="Islam R."/>
            <person name="Rashid M.M."/>
            <person name="Khan S.A."/>
            <person name="Rahman M.S."/>
            <person name="Alam M."/>
            <person name="Yahiya A.S."/>
            <person name="Khan M.S."/>
            <person name="Azam M.S."/>
            <person name="Haque T."/>
            <person name="Lashkar M.Z.H."/>
            <person name="Akhand A.I."/>
            <person name="Morshed G."/>
            <person name="Roy S."/>
            <person name="Uddin K.S."/>
            <person name="Rabeya T."/>
            <person name="Hossain A.S."/>
            <person name="Chowdhury A."/>
            <person name="Snigdha A.R."/>
            <person name="Mortoza M.S."/>
            <person name="Matin S.A."/>
            <person name="Hoque S.M.E."/>
            <person name="Islam M.K."/>
            <person name="Roy D.K."/>
            <person name="Haider R."/>
            <person name="Moosa M.M."/>
            <person name="Elias S.M."/>
            <person name="Hasan A.M."/>
            <person name="Jahan S."/>
            <person name="Shafiuddin M."/>
            <person name="Mahmood N."/>
            <person name="Shommy N.S."/>
        </authorList>
    </citation>
    <scope>NUCLEOTIDE SEQUENCE [LARGE SCALE GENOMIC DNA]</scope>
    <source>
        <strain evidence="17">cv. O-4</strain>
    </source>
</reference>
<keyword evidence="11" id="KW-0378">Hydrolase</keyword>
<feature type="domain" description="Purple acid phosphatase N-terminal" evidence="14">
    <location>
        <begin position="179"/>
        <end position="284"/>
    </location>
</feature>
<dbReference type="SUPFAM" id="SSF49363">
    <property type="entry name" value="Purple acid phosphatase, N-terminal domain"/>
    <property type="match status" value="1"/>
</dbReference>
<feature type="domain" description="Purple acid phosphatase C-terminal" evidence="13">
    <location>
        <begin position="534"/>
        <end position="593"/>
    </location>
</feature>
<dbReference type="GO" id="GO:0005576">
    <property type="term" value="C:extracellular region"/>
    <property type="evidence" value="ECO:0007669"/>
    <property type="project" value="UniProtKB-SubCell"/>
</dbReference>
<comment type="caution">
    <text evidence="16">The sequence shown here is derived from an EMBL/GenBank/DDBJ whole genome shotgun (WGS) entry which is preliminary data.</text>
</comment>
<keyword evidence="8" id="KW-0862">Zinc</keyword>
<dbReference type="Gene3D" id="2.60.40.380">
    <property type="entry name" value="Purple acid phosphatase-like, N-terminal"/>
    <property type="match status" value="1"/>
</dbReference>
<evidence type="ECO:0000256" key="9">
    <source>
        <dbReference type="ARBA" id="ARBA00023004"/>
    </source>
</evidence>
<organism evidence="16 17">
    <name type="scientific">Corchorus olitorius</name>
    <dbReference type="NCBI Taxonomy" id="93759"/>
    <lineage>
        <taxon>Eukaryota</taxon>
        <taxon>Viridiplantae</taxon>
        <taxon>Streptophyta</taxon>
        <taxon>Embryophyta</taxon>
        <taxon>Tracheophyta</taxon>
        <taxon>Spermatophyta</taxon>
        <taxon>Magnoliopsida</taxon>
        <taxon>eudicotyledons</taxon>
        <taxon>Gunneridae</taxon>
        <taxon>Pentapetalae</taxon>
        <taxon>rosids</taxon>
        <taxon>malvids</taxon>
        <taxon>Malvales</taxon>
        <taxon>Malvaceae</taxon>
        <taxon>Grewioideae</taxon>
        <taxon>Apeibeae</taxon>
        <taxon>Corchorus</taxon>
    </lineage>
</organism>
<evidence type="ECO:0000259" key="14">
    <source>
        <dbReference type="Pfam" id="PF16656"/>
    </source>
</evidence>
<evidence type="ECO:0000256" key="4">
    <source>
        <dbReference type="ARBA" id="ARBA00008723"/>
    </source>
</evidence>
<dbReference type="CDD" id="cd00839">
    <property type="entry name" value="MPP_PAPs"/>
    <property type="match status" value="1"/>
</dbReference>
<evidence type="ECO:0000313" key="17">
    <source>
        <dbReference type="Proteomes" id="UP000187203"/>
    </source>
</evidence>
<protein>
    <recommendedName>
        <fullName evidence="11">Purple acid phosphatase</fullName>
        <ecNumber evidence="11">3.1.3.2</ecNumber>
    </recommendedName>
</protein>
<name>A0A1R3HN16_9ROSI</name>
<dbReference type="SUPFAM" id="SSF56300">
    <property type="entry name" value="Metallo-dependent phosphatases"/>
    <property type="match status" value="1"/>
</dbReference>
<evidence type="ECO:0000256" key="2">
    <source>
        <dbReference type="ARBA" id="ARBA00001962"/>
    </source>
</evidence>
<evidence type="ECO:0000256" key="10">
    <source>
        <dbReference type="ARBA" id="ARBA00023180"/>
    </source>
</evidence>